<dbReference type="AlphaFoldDB" id="A0A1N6QJE4"/>
<dbReference type="EMBL" id="JAWUZT010000077">
    <property type="protein sequence ID" value="MDW8518093.1"/>
    <property type="molecule type" value="Genomic_DNA"/>
</dbReference>
<dbReference type="RefSeq" id="WP_167556126.1">
    <property type="nucleotide sequence ID" value="NZ_CM125968.1"/>
</dbReference>
<protein>
    <submittedName>
        <fullName evidence="1">Uncharacterized protein</fullName>
    </submittedName>
</protein>
<evidence type="ECO:0000313" key="1">
    <source>
        <dbReference type="EMBL" id="MBN8252384.1"/>
    </source>
</evidence>
<evidence type="ECO:0000313" key="3">
    <source>
        <dbReference type="Proteomes" id="UP000664578"/>
    </source>
</evidence>
<reference evidence="4" key="2">
    <citation type="submission" date="2023-07" db="EMBL/GenBank/DDBJ databases">
        <title>Draft genomic sequences of Priestia flexa CCM isolated from the soil of an abandoned mine contaminated by free cyanide in the high Andean zone of Tacna, Peru.</title>
        <authorList>
            <person name="Caceda Quiroz C.J."/>
            <person name="Maraza Chooque G.J."/>
            <person name="Fora Quispe G.L."/>
            <person name="Carpio Mamani M."/>
        </authorList>
    </citation>
    <scope>NUCLEOTIDE SEQUENCE [LARGE SCALE GENOMIC DNA]</scope>
    <source>
        <strain evidence="4">CCM</strain>
    </source>
</reference>
<proteinExistence type="predicted"/>
<keyword evidence="4" id="KW-1185">Reference proteome</keyword>
<dbReference type="GeneID" id="93682845"/>
<reference evidence="1" key="1">
    <citation type="submission" date="2020-12" db="EMBL/GenBank/DDBJ databases">
        <title>PHA producing bacteria isolated from mangrove.</title>
        <authorList>
            <person name="Zheng W."/>
            <person name="Yu S."/>
            <person name="Huang Y."/>
        </authorList>
    </citation>
    <scope>NUCLEOTIDE SEQUENCE</scope>
    <source>
        <strain evidence="1">GN22-4</strain>
    </source>
</reference>
<comment type="caution">
    <text evidence="1">The sequence shown here is derived from an EMBL/GenBank/DDBJ whole genome shotgun (WGS) entry which is preliminary data.</text>
</comment>
<accession>A0A1N6QJE4</accession>
<dbReference type="Proteomes" id="UP000664578">
    <property type="component" value="Unassembled WGS sequence"/>
</dbReference>
<reference evidence="2" key="3">
    <citation type="submission" date="2024-05" db="EMBL/GenBank/DDBJ databases">
        <title>Draft genomic sequences of Priestia flexa CCM isolated from the soil of an abandoned mine contaminated by free cyanide in the high Andean zone of Tacna, Peru.</title>
        <authorList>
            <person name="Caceda Quiroz C.J."/>
            <person name="Maraza Chooque G.J."/>
            <person name="Fora Quispe G.L."/>
            <person name="Carpio Mamani M."/>
        </authorList>
    </citation>
    <scope>NUCLEOTIDE SEQUENCE</scope>
    <source>
        <strain evidence="2">CCM</strain>
    </source>
</reference>
<sequence length="46" mass="5385">MGYLFLFILLFVIPFYMQQRIVQADRAHTKELLDAEQSKVPKSDSP</sequence>
<dbReference type="Proteomes" id="UP001284771">
    <property type="component" value="Unassembled WGS sequence"/>
</dbReference>
<name>A0A1N6QJE4_9BACI</name>
<dbReference type="EMBL" id="JAEMWV010000005">
    <property type="protein sequence ID" value="MBN8252384.1"/>
    <property type="molecule type" value="Genomic_DNA"/>
</dbReference>
<evidence type="ECO:0000313" key="2">
    <source>
        <dbReference type="EMBL" id="MDW8518093.1"/>
    </source>
</evidence>
<evidence type="ECO:0000313" key="4">
    <source>
        <dbReference type="Proteomes" id="UP001284771"/>
    </source>
</evidence>
<organism evidence="1 3">
    <name type="scientific">Priestia flexa</name>
    <dbReference type="NCBI Taxonomy" id="86664"/>
    <lineage>
        <taxon>Bacteria</taxon>
        <taxon>Bacillati</taxon>
        <taxon>Bacillota</taxon>
        <taxon>Bacilli</taxon>
        <taxon>Bacillales</taxon>
        <taxon>Bacillaceae</taxon>
        <taxon>Priestia</taxon>
    </lineage>
</organism>
<gene>
    <name evidence="1" type="ORF">JF537_12465</name>
    <name evidence="2" type="ORF">RIB56_18445</name>
</gene>